<reference evidence="3 4" key="2">
    <citation type="submission" date="2018-06" db="EMBL/GenBank/DDBJ databases">
        <title>Metagenomic assembly of (sub)arctic Cyanobacteria and their associated microbiome from non-axenic cultures.</title>
        <authorList>
            <person name="Baurain D."/>
        </authorList>
    </citation>
    <scope>NUCLEOTIDE SEQUENCE [LARGE SCALE GENOMIC DNA]</scope>
    <source>
        <strain evidence="3">ULC129bin1</strain>
    </source>
</reference>
<feature type="transmembrane region" description="Helical" evidence="1">
    <location>
        <begin position="94"/>
        <end position="117"/>
    </location>
</feature>
<accession>A0A2W4UAR2</accession>
<name>A0A2W4UAR2_9CYAN</name>
<keyword evidence="3" id="KW-0482">Metalloprotease</keyword>
<feature type="transmembrane region" description="Helical" evidence="1">
    <location>
        <begin position="62"/>
        <end position="82"/>
    </location>
</feature>
<feature type="domain" description="CAAX prenyl protease 2/Lysostaphin resistance protein A-like" evidence="2">
    <location>
        <begin position="73"/>
        <end position="160"/>
    </location>
</feature>
<keyword evidence="1" id="KW-1133">Transmembrane helix</keyword>
<keyword evidence="1" id="KW-0812">Transmembrane</keyword>
<dbReference type="GO" id="GO:0080120">
    <property type="term" value="P:CAAX-box protein maturation"/>
    <property type="evidence" value="ECO:0007669"/>
    <property type="project" value="UniProtKB-ARBA"/>
</dbReference>
<dbReference type="GO" id="GO:0006508">
    <property type="term" value="P:proteolysis"/>
    <property type="evidence" value="ECO:0007669"/>
    <property type="project" value="UniProtKB-KW"/>
</dbReference>
<dbReference type="EMBL" id="QBMC01000080">
    <property type="protein sequence ID" value="PZO16407.1"/>
    <property type="molecule type" value="Genomic_DNA"/>
</dbReference>
<keyword evidence="3" id="KW-0378">Hydrolase</keyword>
<reference evidence="4" key="1">
    <citation type="submission" date="2018-04" db="EMBL/GenBank/DDBJ databases">
        <authorList>
            <person name="Cornet L."/>
        </authorList>
    </citation>
    <scope>NUCLEOTIDE SEQUENCE [LARGE SCALE GENOMIC DNA]</scope>
</reference>
<sequence length="177" mass="19445">MAATALILLLIAKIWLRFDPAQFPFALRWQDIGVGIALGLAISGISALVYKLWPAYRRSTDFYLAFVLAPLVVADSVWIGLLPGMSEELLFRGVMLPSIGLNATGLVVSSLCFGVLHMSGRRQWPYAVWASLIGFLLGSSALITGNLLVPITAHVFTNFVSSLFWQLRHKSQVDPTR</sequence>
<feature type="transmembrane region" description="Helical" evidence="1">
    <location>
        <begin position="124"/>
        <end position="143"/>
    </location>
</feature>
<dbReference type="PANTHER" id="PTHR43592">
    <property type="entry name" value="CAAX AMINO TERMINAL PROTEASE"/>
    <property type="match status" value="1"/>
</dbReference>
<protein>
    <submittedName>
        <fullName evidence="3">CPBP family intramembrane metalloprotease</fullName>
    </submittedName>
</protein>
<dbReference type="PANTHER" id="PTHR43592:SF7">
    <property type="entry name" value="CAAX AMINO TERMINAL PROTEASE FAMILY PROTEIN"/>
    <property type="match status" value="1"/>
</dbReference>
<feature type="transmembrane region" description="Helical" evidence="1">
    <location>
        <begin position="32"/>
        <end position="50"/>
    </location>
</feature>
<gene>
    <name evidence="3" type="ORF">DCF25_12490</name>
</gene>
<dbReference type="InterPro" id="IPR003675">
    <property type="entry name" value="Rce1/LyrA-like_dom"/>
</dbReference>
<evidence type="ECO:0000259" key="2">
    <source>
        <dbReference type="Pfam" id="PF02517"/>
    </source>
</evidence>
<dbReference type="AlphaFoldDB" id="A0A2W4UAR2"/>
<comment type="caution">
    <text evidence="3">The sequence shown here is derived from an EMBL/GenBank/DDBJ whole genome shotgun (WGS) entry which is preliminary data.</text>
</comment>
<dbReference type="Pfam" id="PF02517">
    <property type="entry name" value="Rce1-like"/>
    <property type="match status" value="1"/>
</dbReference>
<evidence type="ECO:0000256" key="1">
    <source>
        <dbReference type="SAM" id="Phobius"/>
    </source>
</evidence>
<dbReference type="GO" id="GO:0008237">
    <property type="term" value="F:metallopeptidase activity"/>
    <property type="evidence" value="ECO:0007669"/>
    <property type="project" value="UniProtKB-KW"/>
</dbReference>
<keyword evidence="3" id="KW-0645">Protease</keyword>
<evidence type="ECO:0000313" key="3">
    <source>
        <dbReference type="EMBL" id="PZO16407.1"/>
    </source>
</evidence>
<dbReference type="Proteomes" id="UP000249354">
    <property type="component" value="Unassembled WGS sequence"/>
</dbReference>
<keyword evidence="1" id="KW-0472">Membrane</keyword>
<dbReference type="GO" id="GO:0004175">
    <property type="term" value="F:endopeptidase activity"/>
    <property type="evidence" value="ECO:0007669"/>
    <property type="project" value="UniProtKB-ARBA"/>
</dbReference>
<proteinExistence type="predicted"/>
<organism evidence="3 4">
    <name type="scientific">Leptolyngbya foveolarum</name>
    <dbReference type="NCBI Taxonomy" id="47253"/>
    <lineage>
        <taxon>Bacteria</taxon>
        <taxon>Bacillati</taxon>
        <taxon>Cyanobacteriota</taxon>
        <taxon>Cyanophyceae</taxon>
        <taxon>Leptolyngbyales</taxon>
        <taxon>Leptolyngbyaceae</taxon>
        <taxon>Leptolyngbya group</taxon>
        <taxon>Leptolyngbya</taxon>
    </lineage>
</organism>
<evidence type="ECO:0000313" key="4">
    <source>
        <dbReference type="Proteomes" id="UP000249354"/>
    </source>
</evidence>